<keyword evidence="5" id="KW-0560">Oxidoreductase</keyword>
<feature type="domain" description="FAD dependent oxidoreductase" evidence="9">
    <location>
        <begin position="11"/>
        <end position="338"/>
    </location>
</feature>
<dbReference type="GO" id="GO:0003884">
    <property type="term" value="F:D-amino-acid oxidase activity"/>
    <property type="evidence" value="ECO:0007669"/>
    <property type="project" value="UniProtKB-EC"/>
</dbReference>
<dbReference type="RefSeq" id="WP_013836124.1">
    <property type="nucleotide sequence ID" value="NC_015581.1"/>
</dbReference>
<evidence type="ECO:0000256" key="8">
    <source>
        <dbReference type="ARBA" id="ARBA00049547"/>
    </source>
</evidence>
<dbReference type="OrthoDB" id="9790035at2"/>
<dbReference type="PANTHER" id="PTHR11530:SF11">
    <property type="entry name" value="D-ASPARTATE OXIDASE"/>
    <property type="match status" value="1"/>
</dbReference>
<dbReference type="Gene3D" id="3.50.50.60">
    <property type="entry name" value="FAD/NAD(P)-binding domain"/>
    <property type="match status" value="1"/>
</dbReference>
<dbReference type="InterPro" id="IPR023209">
    <property type="entry name" value="DAO"/>
</dbReference>
<dbReference type="STRING" id="717773.Thicy_1596"/>
<organism evidence="10 11">
    <name type="scientific">Thiomicrospira cyclica (strain DSM 14477 / JCM 11371 / ALM1)</name>
    <name type="common">Thioalkalimicrobium cyclicum</name>
    <dbReference type="NCBI Taxonomy" id="717773"/>
    <lineage>
        <taxon>Bacteria</taxon>
        <taxon>Pseudomonadati</taxon>
        <taxon>Pseudomonadota</taxon>
        <taxon>Gammaproteobacteria</taxon>
        <taxon>Thiotrichales</taxon>
        <taxon>Piscirickettsiaceae</taxon>
        <taxon>Thiomicrospira</taxon>
    </lineage>
</organism>
<comment type="cofactor">
    <cofactor evidence="1">
        <name>FAD</name>
        <dbReference type="ChEBI" id="CHEBI:57692"/>
    </cofactor>
</comment>
<evidence type="ECO:0000256" key="7">
    <source>
        <dbReference type="ARBA" id="ARBA00039751"/>
    </source>
</evidence>
<dbReference type="InterPro" id="IPR036188">
    <property type="entry name" value="FAD/NAD-bd_sf"/>
</dbReference>
<evidence type="ECO:0000256" key="2">
    <source>
        <dbReference type="ARBA" id="ARBA00006730"/>
    </source>
</evidence>
<sequence length="347" mass="39124">MKRWSEMHSIGIAGAGLVGRVLALNLIQRGIQVTLYEKDSAITPPNAAGYTAAGMLSPYAELELMDAELFQLGVRSIELWPGLVQWMAEQDCAVDFQQRGSLILAHPNDRADLQHFMRQLQHKLPAGYRVEQLNNARITELEPELAHHHQAWLLPNEGQVDSMQFFTQSERLLKNHPLVEWRENQPVEKVENHQIDGQAFDWVFDCRGLGAKAAIPDLRGVRGEVFWLDAPEVKLSRPVRLMHPRYRIYIVPRANGRYVIGASEIESEDRSPMSVRSSLELLSAAYSVHPGFAEARIVNQLTNCRPALGDNLPRIEQQDGVTRINGLYRHGYLFSPASVEKALAQLA</sequence>
<dbReference type="InterPro" id="IPR006076">
    <property type="entry name" value="FAD-dep_OxRdtase"/>
</dbReference>
<keyword evidence="4" id="KW-0274">FAD</keyword>
<evidence type="ECO:0000313" key="11">
    <source>
        <dbReference type="Proteomes" id="UP000009232"/>
    </source>
</evidence>
<dbReference type="eggNOG" id="COG0665">
    <property type="taxonomic scope" value="Bacteria"/>
</dbReference>
<comment type="similarity">
    <text evidence="2">Belongs to the DAMOX/DASOX family.</text>
</comment>
<evidence type="ECO:0000256" key="3">
    <source>
        <dbReference type="ARBA" id="ARBA00022630"/>
    </source>
</evidence>
<comment type="catalytic activity">
    <reaction evidence="8">
        <text>a D-alpha-amino acid + O2 + H2O = a 2-oxocarboxylate + H2O2 + NH4(+)</text>
        <dbReference type="Rhea" id="RHEA:21816"/>
        <dbReference type="ChEBI" id="CHEBI:15377"/>
        <dbReference type="ChEBI" id="CHEBI:15379"/>
        <dbReference type="ChEBI" id="CHEBI:16240"/>
        <dbReference type="ChEBI" id="CHEBI:28938"/>
        <dbReference type="ChEBI" id="CHEBI:35179"/>
        <dbReference type="ChEBI" id="CHEBI:59871"/>
        <dbReference type="EC" id="1.4.3.3"/>
    </reaction>
    <physiologicalReaction direction="left-to-right" evidence="8">
        <dbReference type="Rhea" id="RHEA:21817"/>
    </physiologicalReaction>
</comment>
<evidence type="ECO:0000256" key="6">
    <source>
        <dbReference type="ARBA" id="ARBA00039101"/>
    </source>
</evidence>
<accession>F6DB20</accession>
<dbReference type="KEGG" id="tcy:Thicy_1596"/>
<dbReference type="AlphaFoldDB" id="F6DB20"/>
<reference evidence="10 11" key="1">
    <citation type="submission" date="2011-05" db="EMBL/GenBank/DDBJ databases">
        <title>Complete sequence of Thioalkalimicrobium cyclicum ALM1.</title>
        <authorList>
            <consortium name="US DOE Joint Genome Institute"/>
            <person name="Lucas S."/>
            <person name="Han J."/>
            <person name="Lapidus A."/>
            <person name="Cheng J.-F."/>
            <person name="Goodwin L."/>
            <person name="Pitluck S."/>
            <person name="Peters L."/>
            <person name="Mikhailova N."/>
            <person name="Davenport K."/>
            <person name="Han C."/>
            <person name="Tapia R."/>
            <person name="Land M."/>
            <person name="Hauser L."/>
            <person name="Kyrpides N."/>
            <person name="Ivanova N."/>
            <person name="Pagani I."/>
            <person name="Kappler U."/>
            <person name="Woyke T."/>
        </authorList>
    </citation>
    <scope>NUCLEOTIDE SEQUENCE [LARGE SCALE GENOMIC DNA]</scope>
    <source>
        <strain evidence="11">DSM 14477 / JCM 11371 / ALM1</strain>
    </source>
</reference>
<dbReference type="PANTHER" id="PTHR11530">
    <property type="entry name" value="D-AMINO ACID OXIDASE"/>
    <property type="match status" value="1"/>
</dbReference>
<dbReference type="GO" id="GO:0071949">
    <property type="term" value="F:FAD binding"/>
    <property type="evidence" value="ECO:0007669"/>
    <property type="project" value="InterPro"/>
</dbReference>
<dbReference type="EMBL" id="CP002776">
    <property type="protein sequence ID" value="AEG32353.1"/>
    <property type="molecule type" value="Genomic_DNA"/>
</dbReference>
<name>F6DB20_THICA</name>
<keyword evidence="3" id="KW-0285">Flavoprotein</keyword>
<dbReference type="HOGENOM" id="CLU_007884_1_0_6"/>
<evidence type="ECO:0000256" key="5">
    <source>
        <dbReference type="ARBA" id="ARBA00023002"/>
    </source>
</evidence>
<dbReference type="EC" id="1.4.3.3" evidence="6"/>
<dbReference type="SUPFAM" id="SSF51905">
    <property type="entry name" value="FAD/NAD(P)-binding domain"/>
    <property type="match status" value="1"/>
</dbReference>
<evidence type="ECO:0000259" key="9">
    <source>
        <dbReference type="Pfam" id="PF01266"/>
    </source>
</evidence>
<evidence type="ECO:0000256" key="4">
    <source>
        <dbReference type="ARBA" id="ARBA00022827"/>
    </source>
</evidence>
<keyword evidence="11" id="KW-1185">Reference proteome</keyword>
<dbReference type="Gene3D" id="3.30.9.10">
    <property type="entry name" value="D-Amino Acid Oxidase, subunit A, domain 2"/>
    <property type="match status" value="1"/>
</dbReference>
<evidence type="ECO:0000313" key="10">
    <source>
        <dbReference type="EMBL" id="AEG32353.1"/>
    </source>
</evidence>
<evidence type="ECO:0000256" key="1">
    <source>
        <dbReference type="ARBA" id="ARBA00001974"/>
    </source>
</evidence>
<gene>
    <name evidence="10" type="ordered locus">Thicy_1596</name>
</gene>
<dbReference type="Proteomes" id="UP000009232">
    <property type="component" value="Chromosome"/>
</dbReference>
<dbReference type="Pfam" id="PF01266">
    <property type="entry name" value="DAO"/>
    <property type="match status" value="1"/>
</dbReference>
<dbReference type="GO" id="GO:0046416">
    <property type="term" value="P:D-amino acid metabolic process"/>
    <property type="evidence" value="ECO:0007669"/>
    <property type="project" value="InterPro"/>
</dbReference>
<protein>
    <recommendedName>
        <fullName evidence="7">D-amino-acid oxidase</fullName>
        <ecNumber evidence="6">1.4.3.3</ecNumber>
    </recommendedName>
</protein>
<proteinExistence type="inferred from homology"/>
<dbReference type="SUPFAM" id="SSF54373">
    <property type="entry name" value="FAD-linked reductases, C-terminal domain"/>
    <property type="match status" value="1"/>
</dbReference>